<dbReference type="AlphaFoldDB" id="A0AAQ3SEJ9"/>
<dbReference type="Proteomes" id="UP001374535">
    <property type="component" value="Chromosome 1"/>
</dbReference>
<dbReference type="EMBL" id="CP144700">
    <property type="protein sequence ID" value="WVZ25546.1"/>
    <property type="molecule type" value="Genomic_DNA"/>
</dbReference>
<organism evidence="1 2">
    <name type="scientific">Vigna mungo</name>
    <name type="common">Black gram</name>
    <name type="synonym">Phaseolus mungo</name>
    <dbReference type="NCBI Taxonomy" id="3915"/>
    <lineage>
        <taxon>Eukaryota</taxon>
        <taxon>Viridiplantae</taxon>
        <taxon>Streptophyta</taxon>
        <taxon>Embryophyta</taxon>
        <taxon>Tracheophyta</taxon>
        <taxon>Spermatophyta</taxon>
        <taxon>Magnoliopsida</taxon>
        <taxon>eudicotyledons</taxon>
        <taxon>Gunneridae</taxon>
        <taxon>Pentapetalae</taxon>
        <taxon>rosids</taxon>
        <taxon>fabids</taxon>
        <taxon>Fabales</taxon>
        <taxon>Fabaceae</taxon>
        <taxon>Papilionoideae</taxon>
        <taxon>50 kb inversion clade</taxon>
        <taxon>NPAAA clade</taxon>
        <taxon>indigoferoid/millettioid clade</taxon>
        <taxon>Phaseoleae</taxon>
        <taxon>Vigna</taxon>
    </lineage>
</organism>
<keyword evidence="2" id="KW-1185">Reference proteome</keyword>
<protein>
    <submittedName>
        <fullName evidence="1">Uncharacterized protein</fullName>
    </submittedName>
</protein>
<accession>A0AAQ3SEJ9</accession>
<sequence>MQPDFWPNSLVPVLEPTDETGVLSEQLFILDLPEVELSPTGPCTIFLSTFFSFETKLIFDKRLFTSVALIVLLSMDRFGTFSDRLFGLVCSELATVLSTERGFTSSFRGKTDVSAKYNLESIGSLV</sequence>
<name>A0AAQ3SEJ9_VIGMU</name>
<evidence type="ECO:0000313" key="2">
    <source>
        <dbReference type="Proteomes" id="UP001374535"/>
    </source>
</evidence>
<reference evidence="1 2" key="1">
    <citation type="journal article" date="2023" name="Life. Sci Alliance">
        <title>Evolutionary insights into 3D genome organization and epigenetic landscape of Vigna mungo.</title>
        <authorList>
            <person name="Junaid A."/>
            <person name="Singh B."/>
            <person name="Bhatia S."/>
        </authorList>
    </citation>
    <scope>NUCLEOTIDE SEQUENCE [LARGE SCALE GENOMIC DNA]</scope>
    <source>
        <strain evidence="1">Urdbean</strain>
    </source>
</reference>
<proteinExistence type="predicted"/>
<evidence type="ECO:0000313" key="1">
    <source>
        <dbReference type="EMBL" id="WVZ25546.1"/>
    </source>
</evidence>
<gene>
    <name evidence="1" type="ORF">V8G54_004090</name>
</gene>